<dbReference type="EMBL" id="CP090893">
    <property type="protein sequence ID" value="ULT99605.1"/>
    <property type="molecule type" value="Genomic_DNA"/>
</dbReference>
<sequence>MRPQEETDTEAGTKEKENRKKAGFELAAEPTEVIIFFPTIYYMFGIAVIVTVLSIILWICTAAIWSFFVWATLATLSIGLIIFLQHHQFCNPLVLLGILINLLIKQKLTFQIAFCIYTLVMIIKLAAIIADKREEVKRKYPGYSQKQYDGTLSTS</sequence>
<feature type="transmembrane region" description="Helical" evidence="1">
    <location>
        <begin position="67"/>
        <end position="88"/>
    </location>
</feature>
<feature type="transmembrane region" description="Helical" evidence="1">
    <location>
        <begin position="108"/>
        <end position="130"/>
    </location>
</feature>
<feature type="transmembrane region" description="Helical" evidence="1">
    <location>
        <begin position="40"/>
        <end position="60"/>
    </location>
</feature>
<name>A0AAE9DA35_CAEBR</name>
<evidence type="ECO:0000313" key="2">
    <source>
        <dbReference type="EMBL" id="ULT99605.1"/>
    </source>
</evidence>
<accession>A0AAE9DA35</accession>
<gene>
    <name evidence="2" type="ORF">L3Y34_000715</name>
</gene>
<keyword evidence="1" id="KW-1133">Transmembrane helix</keyword>
<dbReference type="AlphaFoldDB" id="A0AAE9DA35"/>
<dbReference type="Proteomes" id="UP000827892">
    <property type="component" value="Chromosome III"/>
</dbReference>
<protein>
    <submittedName>
        <fullName evidence="2">Uncharacterized protein</fullName>
    </submittedName>
</protein>
<proteinExistence type="predicted"/>
<keyword evidence="1" id="KW-0472">Membrane</keyword>
<reference evidence="2 3" key="1">
    <citation type="submission" date="2022-05" db="EMBL/GenBank/DDBJ databases">
        <title>Chromosome-level reference genomes for two strains of Caenorhabditis briggsae: an improved platform for comparative genomics.</title>
        <authorList>
            <person name="Stevens L."/>
            <person name="Andersen E.C."/>
        </authorList>
    </citation>
    <scope>NUCLEOTIDE SEQUENCE [LARGE SCALE GENOMIC DNA]</scope>
    <source>
        <strain evidence="2">QX1410_ONT</strain>
        <tissue evidence="2">Whole-organism</tissue>
    </source>
</reference>
<evidence type="ECO:0000313" key="3">
    <source>
        <dbReference type="Proteomes" id="UP000827892"/>
    </source>
</evidence>
<organism evidence="2 3">
    <name type="scientific">Caenorhabditis briggsae</name>
    <dbReference type="NCBI Taxonomy" id="6238"/>
    <lineage>
        <taxon>Eukaryota</taxon>
        <taxon>Metazoa</taxon>
        <taxon>Ecdysozoa</taxon>
        <taxon>Nematoda</taxon>
        <taxon>Chromadorea</taxon>
        <taxon>Rhabditida</taxon>
        <taxon>Rhabditina</taxon>
        <taxon>Rhabditomorpha</taxon>
        <taxon>Rhabditoidea</taxon>
        <taxon>Rhabditidae</taxon>
        <taxon>Peloderinae</taxon>
        <taxon>Caenorhabditis</taxon>
    </lineage>
</organism>
<keyword evidence="1" id="KW-0812">Transmembrane</keyword>
<evidence type="ECO:0000256" key="1">
    <source>
        <dbReference type="SAM" id="Phobius"/>
    </source>
</evidence>